<reference evidence="1" key="1">
    <citation type="journal article" date="2020" name="Nature">
        <title>Giant virus diversity and host interactions through global metagenomics.</title>
        <authorList>
            <person name="Schulz F."/>
            <person name="Roux S."/>
            <person name="Paez-Espino D."/>
            <person name="Jungbluth S."/>
            <person name="Walsh D.A."/>
            <person name="Denef V.J."/>
            <person name="McMahon K.D."/>
            <person name="Konstantinidis K.T."/>
            <person name="Eloe-Fadrosh E.A."/>
            <person name="Kyrpides N.C."/>
            <person name="Woyke T."/>
        </authorList>
    </citation>
    <scope>NUCLEOTIDE SEQUENCE</scope>
    <source>
        <strain evidence="1">GVMAG-M-3300023179-82</strain>
    </source>
</reference>
<name>A0A6C0H9F1_9ZZZZ</name>
<proteinExistence type="predicted"/>
<organism evidence="1">
    <name type="scientific">viral metagenome</name>
    <dbReference type="NCBI Taxonomy" id="1070528"/>
    <lineage>
        <taxon>unclassified sequences</taxon>
        <taxon>metagenomes</taxon>
        <taxon>organismal metagenomes</taxon>
    </lineage>
</organism>
<protein>
    <submittedName>
        <fullName evidence="1">Uncharacterized protein</fullName>
    </submittedName>
</protein>
<dbReference type="AlphaFoldDB" id="A0A6C0H9F1"/>
<accession>A0A6C0H9F1</accession>
<dbReference type="EMBL" id="MN739912">
    <property type="protein sequence ID" value="QHT76990.1"/>
    <property type="molecule type" value="Genomic_DNA"/>
</dbReference>
<evidence type="ECO:0000313" key="1">
    <source>
        <dbReference type="EMBL" id="QHT76990.1"/>
    </source>
</evidence>
<sequence>MSSVLLIKHLLCYFFKSTIPCIYAIKYNYYYSSNLINNLWKLY</sequence>